<dbReference type="AlphaFoldDB" id="A0A1Z5S5J6"/>
<protein>
    <submittedName>
        <fullName evidence="1">Uncharacterized protein</fullName>
    </submittedName>
</protein>
<organism evidence="1 2">
    <name type="scientific">Sorghum bicolor</name>
    <name type="common">Sorghum</name>
    <name type="synonym">Sorghum vulgare</name>
    <dbReference type="NCBI Taxonomy" id="4558"/>
    <lineage>
        <taxon>Eukaryota</taxon>
        <taxon>Viridiplantae</taxon>
        <taxon>Streptophyta</taxon>
        <taxon>Embryophyta</taxon>
        <taxon>Tracheophyta</taxon>
        <taxon>Spermatophyta</taxon>
        <taxon>Magnoliopsida</taxon>
        <taxon>Liliopsida</taxon>
        <taxon>Poales</taxon>
        <taxon>Poaceae</taxon>
        <taxon>PACMAD clade</taxon>
        <taxon>Panicoideae</taxon>
        <taxon>Andropogonodae</taxon>
        <taxon>Andropogoneae</taxon>
        <taxon>Sorghinae</taxon>
        <taxon>Sorghum</taxon>
    </lineage>
</organism>
<evidence type="ECO:0000313" key="1">
    <source>
        <dbReference type="EMBL" id="OQU91025.1"/>
    </source>
</evidence>
<evidence type="ECO:0000313" key="2">
    <source>
        <dbReference type="Proteomes" id="UP000000768"/>
    </source>
</evidence>
<dbReference type="EMBL" id="CM000760">
    <property type="protein sequence ID" value="OQU91025.1"/>
    <property type="molecule type" value="Genomic_DNA"/>
</dbReference>
<proteinExistence type="predicted"/>
<reference evidence="2" key="2">
    <citation type="journal article" date="2018" name="Plant J.">
        <title>The Sorghum bicolor reference genome: improved assembly, gene annotations, a transcriptome atlas, and signatures of genome organization.</title>
        <authorList>
            <person name="McCormick R.F."/>
            <person name="Truong S.K."/>
            <person name="Sreedasyam A."/>
            <person name="Jenkins J."/>
            <person name="Shu S."/>
            <person name="Sims D."/>
            <person name="Kennedy M."/>
            <person name="Amirebrahimi M."/>
            <person name="Weers B.D."/>
            <person name="McKinley B."/>
            <person name="Mattison A."/>
            <person name="Morishige D.T."/>
            <person name="Grimwood J."/>
            <person name="Schmutz J."/>
            <person name="Mullet J.E."/>
        </authorList>
    </citation>
    <scope>NUCLEOTIDE SEQUENCE [LARGE SCALE GENOMIC DNA]</scope>
    <source>
        <strain evidence="2">cv. BTx623</strain>
    </source>
</reference>
<dbReference type="InParanoid" id="A0A1Z5S5J6"/>
<sequence length="42" mass="4499">MPGGTEGSETGTCGWSAFVPELNQLNGMQGNQSNVRIILRTF</sequence>
<dbReference type="Proteomes" id="UP000000768">
    <property type="component" value="Chromosome 1"/>
</dbReference>
<dbReference type="Gramene" id="OQU91025">
    <property type="protein sequence ID" value="OQU91025"/>
    <property type="gene ID" value="SORBI_3001G096833"/>
</dbReference>
<accession>A0A1Z5S5J6</accession>
<name>A0A1Z5S5J6_SORBI</name>
<reference evidence="1 2" key="1">
    <citation type="journal article" date="2009" name="Nature">
        <title>The Sorghum bicolor genome and the diversification of grasses.</title>
        <authorList>
            <person name="Paterson A.H."/>
            <person name="Bowers J.E."/>
            <person name="Bruggmann R."/>
            <person name="Dubchak I."/>
            <person name="Grimwood J."/>
            <person name="Gundlach H."/>
            <person name="Haberer G."/>
            <person name="Hellsten U."/>
            <person name="Mitros T."/>
            <person name="Poliakov A."/>
            <person name="Schmutz J."/>
            <person name="Spannagl M."/>
            <person name="Tang H."/>
            <person name="Wang X."/>
            <person name="Wicker T."/>
            <person name="Bharti A.K."/>
            <person name="Chapman J."/>
            <person name="Feltus F.A."/>
            <person name="Gowik U."/>
            <person name="Grigoriev I.V."/>
            <person name="Lyons E."/>
            <person name="Maher C.A."/>
            <person name="Martis M."/>
            <person name="Narechania A."/>
            <person name="Otillar R.P."/>
            <person name="Penning B.W."/>
            <person name="Salamov A.A."/>
            <person name="Wang Y."/>
            <person name="Zhang L."/>
            <person name="Carpita N.C."/>
            <person name="Freeling M."/>
            <person name="Gingle A.R."/>
            <person name="Hash C.T."/>
            <person name="Keller B."/>
            <person name="Klein P."/>
            <person name="Kresovich S."/>
            <person name="McCann M.C."/>
            <person name="Ming R."/>
            <person name="Peterson D.G."/>
            <person name="Mehboob-ur-Rahman"/>
            <person name="Ware D."/>
            <person name="Westhoff P."/>
            <person name="Mayer K.F."/>
            <person name="Messing J."/>
            <person name="Rokhsar D.S."/>
        </authorList>
    </citation>
    <scope>NUCLEOTIDE SEQUENCE [LARGE SCALE GENOMIC DNA]</scope>
    <source>
        <strain evidence="2">cv. BTx623</strain>
    </source>
</reference>
<keyword evidence="2" id="KW-1185">Reference proteome</keyword>
<gene>
    <name evidence="1" type="ORF">SORBI_3001G096833</name>
</gene>